<gene>
    <name evidence="6" type="ORF">D0T12_20320</name>
</gene>
<dbReference type="Proteomes" id="UP000262882">
    <property type="component" value="Unassembled WGS sequence"/>
</dbReference>
<keyword evidence="3" id="KW-0804">Transcription</keyword>
<feature type="domain" description="HTH arsR-type" evidence="5">
    <location>
        <begin position="242"/>
        <end position="316"/>
    </location>
</feature>
<evidence type="ECO:0000313" key="6">
    <source>
        <dbReference type="EMBL" id="RFS83402.1"/>
    </source>
</evidence>
<dbReference type="PANTHER" id="PTHR43132">
    <property type="entry name" value="ARSENICAL RESISTANCE OPERON REPRESSOR ARSR-RELATED"/>
    <property type="match status" value="1"/>
</dbReference>
<dbReference type="OrthoDB" id="3808065at2"/>
<keyword evidence="7" id="KW-1185">Reference proteome</keyword>
<dbReference type="InterPro" id="IPR036388">
    <property type="entry name" value="WH-like_DNA-bd_sf"/>
</dbReference>
<dbReference type="InterPro" id="IPR001845">
    <property type="entry name" value="HTH_ArsR_DNA-bd_dom"/>
</dbReference>
<comment type="caution">
    <text evidence="6">The sequence shown here is derived from an EMBL/GenBank/DDBJ whole genome shotgun (WGS) entry which is preliminary data.</text>
</comment>
<dbReference type="InterPro" id="IPR051011">
    <property type="entry name" value="Metal_resp_trans_reg"/>
</dbReference>
<feature type="region of interest" description="Disordered" evidence="4">
    <location>
        <begin position="316"/>
        <end position="336"/>
    </location>
</feature>
<dbReference type="SMART" id="SM00418">
    <property type="entry name" value="HTH_ARSR"/>
    <property type="match status" value="1"/>
</dbReference>
<sequence>MATADPVTEALFALRFLQQRGERGMFRQWRVDVRARISGSQEVSLLAPLLPPGKLAFDLFTLCGLTGSVDGAVETLRGRTVERLSAEVAHAAAVTPLPGWTRHVAAADREWIDLLGTAVRGAHRATVAPYWPQIRACLNTERGRHGRALADFGVERLLASLHPSVRWRPPVLEMPSPHAREFRLGGRGMVVIPSMFCRPLPAPMLDYPEGEGEAPELWLFVPVADVPGTSPASLTDRAADGDALATLLGRTRAAVLRAVAAGPVTTGGLARRAGVSISVASQQAAVLRDAGLIVTRRVGKAVLHTTTTTGDALLADGGIGPSSTPLTTVEHPFSER</sequence>
<dbReference type="Gene3D" id="1.10.10.10">
    <property type="entry name" value="Winged helix-like DNA-binding domain superfamily/Winged helix DNA-binding domain"/>
    <property type="match status" value="1"/>
</dbReference>
<dbReference type="GO" id="GO:0003700">
    <property type="term" value="F:DNA-binding transcription factor activity"/>
    <property type="evidence" value="ECO:0007669"/>
    <property type="project" value="InterPro"/>
</dbReference>
<dbReference type="CDD" id="cd00090">
    <property type="entry name" value="HTH_ARSR"/>
    <property type="match status" value="1"/>
</dbReference>
<evidence type="ECO:0000256" key="1">
    <source>
        <dbReference type="ARBA" id="ARBA00023015"/>
    </source>
</evidence>
<name>A0A372GDX4_9ACTN</name>
<protein>
    <submittedName>
        <fullName evidence="6">Transcriptional regulator</fullName>
    </submittedName>
</protein>
<dbReference type="GO" id="GO:0003677">
    <property type="term" value="F:DNA binding"/>
    <property type="evidence" value="ECO:0007669"/>
    <property type="project" value="UniProtKB-KW"/>
</dbReference>
<reference evidence="6 7" key="1">
    <citation type="submission" date="2018-08" db="EMBL/GenBank/DDBJ databases">
        <title>Actinomadura spongicola sp. nov., isolated from marine sponge Leucetta chagosensis.</title>
        <authorList>
            <person name="Li L."/>
            <person name="Lin H.W."/>
        </authorList>
    </citation>
    <scope>NUCLEOTIDE SEQUENCE [LARGE SCALE GENOMIC DNA]</scope>
    <source>
        <strain evidence="6 7">LHW52907</strain>
    </source>
</reference>
<evidence type="ECO:0000259" key="5">
    <source>
        <dbReference type="SMART" id="SM00418"/>
    </source>
</evidence>
<accession>A0A372GDX4</accession>
<dbReference type="SUPFAM" id="SSF46785">
    <property type="entry name" value="Winged helix' DNA-binding domain"/>
    <property type="match status" value="1"/>
</dbReference>
<organism evidence="6 7">
    <name type="scientific">Actinomadura spongiicola</name>
    <dbReference type="NCBI Taxonomy" id="2303421"/>
    <lineage>
        <taxon>Bacteria</taxon>
        <taxon>Bacillati</taxon>
        <taxon>Actinomycetota</taxon>
        <taxon>Actinomycetes</taxon>
        <taxon>Streptosporangiales</taxon>
        <taxon>Thermomonosporaceae</taxon>
        <taxon>Actinomadura</taxon>
    </lineage>
</organism>
<evidence type="ECO:0000313" key="7">
    <source>
        <dbReference type="Proteomes" id="UP000262882"/>
    </source>
</evidence>
<keyword evidence="2" id="KW-0238">DNA-binding</keyword>
<proteinExistence type="predicted"/>
<dbReference type="PANTHER" id="PTHR43132:SF8">
    <property type="entry name" value="HTH-TYPE TRANSCRIPTIONAL REGULATOR KMTR"/>
    <property type="match status" value="1"/>
</dbReference>
<dbReference type="InterPro" id="IPR036390">
    <property type="entry name" value="WH_DNA-bd_sf"/>
</dbReference>
<evidence type="ECO:0000256" key="3">
    <source>
        <dbReference type="ARBA" id="ARBA00023163"/>
    </source>
</evidence>
<keyword evidence="1" id="KW-0805">Transcription regulation</keyword>
<dbReference type="InterPro" id="IPR011991">
    <property type="entry name" value="ArsR-like_HTH"/>
</dbReference>
<dbReference type="RefSeq" id="WP_117401232.1">
    <property type="nucleotide sequence ID" value="NZ_QVNQ01000006.1"/>
</dbReference>
<dbReference type="EMBL" id="QVNQ01000006">
    <property type="protein sequence ID" value="RFS83402.1"/>
    <property type="molecule type" value="Genomic_DNA"/>
</dbReference>
<evidence type="ECO:0000256" key="4">
    <source>
        <dbReference type="SAM" id="MobiDB-lite"/>
    </source>
</evidence>
<dbReference type="AlphaFoldDB" id="A0A372GDX4"/>
<dbReference type="Pfam" id="PF12840">
    <property type="entry name" value="HTH_20"/>
    <property type="match status" value="1"/>
</dbReference>
<evidence type="ECO:0000256" key="2">
    <source>
        <dbReference type="ARBA" id="ARBA00023125"/>
    </source>
</evidence>